<dbReference type="AlphaFoldDB" id="A0A5S3WMV7"/>
<gene>
    <name evidence="2" type="ORF">CWB98_23525</name>
</gene>
<dbReference type="RefSeq" id="WP_138546966.1">
    <property type="nucleotide sequence ID" value="NZ_PNCJ01000093.1"/>
</dbReference>
<feature type="signal peptide" evidence="1">
    <location>
        <begin position="1"/>
        <end position="18"/>
    </location>
</feature>
<dbReference type="EMBL" id="PNCJ01000093">
    <property type="protein sequence ID" value="TMP29515.1"/>
    <property type="molecule type" value="Genomic_DNA"/>
</dbReference>
<evidence type="ECO:0000313" key="3">
    <source>
        <dbReference type="Proteomes" id="UP000306719"/>
    </source>
</evidence>
<proteinExistence type="predicted"/>
<organism evidence="2 3">
    <name type="scientific">Pseudoalteromonas rubra</name>
    <dbReference type="NCBI Taxonomy" id="43658"/>
    <lineage>
        <taxon>Bacteria</taxon>
        <taxon>Pseudomonadati</taxon>
        <taxon>Pseudomonadota</taxon>
        <taxon>Gammaproteobacteria</taxon>
        <taxon>Alteromonadales</taxon>
        <taxon>Pseudoalteromonadaceae</taxon>
        <taxon>Pseudoalteromonas</taxon>
    </lineage>
</organism>
<keyword evidence="1" id="KW-0732">Signal</keyword>
<protein>
    <submittedName>
        <fullName evidence="2">Uncharacterized protein</fullName>
    </submittedName>
</protein>
<sequence>MKFIFALFLSAYSFASFCGTKMVYQNSVTGWDPDLFWEMTPVPGYTKEITINSKSHLFIQGHIDVRSRAENFNICGRDGSEAIGVAFQVFIDDDGLNIGNDKQLIRGSTTGGNISNCDDDYYSAYIHGYKVLEADVYPATFHVWVEGRAYSSAVITNTNGIAEVKGIDQYNEVLYIVESID</sequence>
<accession>A0A5S3WMV7</accession>
<name>A0A5S3WMV7_9GAMM</name>
<reference evidence="2 3" key="1">
    <citation type="submission" date="2018-01" db="EMBL/GenBank/DDBJ databases">
        <authorList>
            <person name="Paulsen S."/>
            <person name="Gram L.K."/>
        </authorList>
    </citation>
    <scope>NUCLEOTIDE SEQUENCE [LARGE SCALE GENOMIC DNA]</scope>
    <source>
        <strain evidence="2 3">S2599</strain>
    </source>
</reference>
<reference evidence="3" key="2">
    <citation type="submission" date="2019-06" db="EMBL/GenBank/DDBJ databases">
        <title>Co-occurence of chitin degradation, pigmentation and bioactivity in marine Pseudoalteromonas.</title>
        <authorList>
            <person name="Sonnenschein E.C."/>
            <person name="Bech P.K."/>
        </authorList>
    </citation>
    <scope>NUCLEOTIDE SEQUENCE [LARGE SCALE GENOMIC DNA]</scope>
    <source>
        <strain evidence="3">S2599</strain>
    </source>
</reference>
<comment type="caution">
    <text evidence="2">The sequence shown here is derived from an EMBL/GenBank/DDBJ whole genome shotgun (WGS) entry which is preliminary data.</text>
</comment>
<evidence type="ECO:0000256" key="1">
    <source>
        <dbReference type="SAM" id="SignalP"/>
    </source>
</evidence>
<evidence type="ECO:0000313" key="2">
    <source>
        <dbReference type="EMBL" id="TMP29515.1"/>
    </source>
</evidence>
<dbReference type="Proteomes" id="UP000306719">
    <property type="component" value="Unassembled WGS sequence"/>
</dbReference>
<feature type="chain" id="PRO_5024452346" evidence="1">
    <location>
        <begin position="19"/>
        <end position="181"/>
    </location>
</feature>